<dbReference type="OrthoDB" id="4133219at2"/>
<evidence type="ECO:0000256" key="6">
    <source>
        <dbReference type="ARBA" id="ARBA00023033"/>
    </source>
</evidence>
<dbReference type="Pfam" id="PF00067">
    <property type="entry name" value="p450"/>
    <property type="match status" value="1"/>
</dbReference>
<dbReference type="PANTHER" id="PTHR46696">
    <property type="entry name" value="P450, PUTATIVE (EUROFUNG)-RELATED"/>
    <property type="match status" value="1"/>
</dbReference>
<protein>
    <submittedName>
        <fullName evidence="8">Cytochrome P450</fullName>
    </submittedName>
</protein>
<keyword evidence="3 7" id="KW-0479">Metal-binding</keyword>
<dbReference type="InterPro" id="IPR002397">
    <property type="entry name" value="Cyt_P450_B"/>
</dbReference>
<dbReference type="SUPFAM" id="SSF48264">
    <property type="entry name" value="Cytochrome P450"/>
    <property type="match status" value="1"/>
</dbReference>
<reference evidence="8 9" key="1">
    <citation type="submission" date="2019-12" db="EMBL/GenBank/DDBJ databases">
        <title>Nocardia macrotermitis sp. nov. and Nocardia aurantia sp. nov., isolated from the gut of the fungus growing-termite Macrotermes natalensis.</title>
        <authorList>
            <person name="Christine B."/>
            <person name="Rene B."/>
        </authorList>
    </citation>
    <scope>NUCLEOTIDE SEQUENCE [LARGE SCALE GENOMIC DNA]</scope>
    <source>
        <strain evidence="8 9">DSM 102126</strain>
    </source>
</reference>
<name>A0A6I4VVT5_9ACTN</name>
<dbReference type="GO" id="GO:0004497">
    <property type="term" value="F:monooxygenase activity"/>
    <property type="evidence" value="ECO:0007669"/>
    <property type="project" value="UniProtKB-KW"/>
</dbReference>
<keyword evidence="6 7" id="KW-0503">Monooxygenase</keyword>
<accession>A0A6I4VVT5</accession>
<dbReference type="Gene3D" id="1.10.630.10">
    <property type="entry name" value="Cytochrome P450"/>
    <property type="match status" value="1"/>
</dbReference>
<keyword evidence="9" id="KW-1185">Reference proteome</keyword>
<dbReference type="InterPro" id="IPR001128">
    <property type="entry name" value="Cyt_P450"/>
</dbReference>
<evidence type="ECO:0000256" key="5">
    <source>
        <dbReference type="ARBA" id="ARBA00023004"/>
    </source>
</evidence>
<dbReference type="AlphaFoldDB" id="A0A6I4VVT5"/>
<proteinExistence type="inferred from homology"/>
<dbReference type="GO" id="GO:0016705">
    <property type="term" value="F:oxidoreductase activity, acting on paired donors, with incorporation or reduction of molecular oxygen"/>
    <property type="evidence" value="ECO:0007669"/>
    <property type="project" value="InterPro"/>
</dbReference>
<dbReference type="PROSITE" id="PS00086">
    <property type="entry name" value="CYTOCHROME_P450"/>
    <property type="match status" value="1"/>
</dbReference>
<dbReference type="RefSeq" id="WP_161100736.1">
    <property type="nucleotide sequence ID" value="NZ_JBHLYI010000009.1"/>
</dbReference>
<dbReference type="InterPro" id="IPR036396">
    <property type="entry name" value="Cyt_P450_sf"/>
</dbReference>
<dbReference type="EMBL" id="WUTW01000001">
    <property type="protein sequence ID" value="MXQ62419.1"/>
    <property type="molecule type" value="Genomic_DNA"/>
</dbReference>
<dbReference type="InterPro" id="IPR017972">
    <property type="entry name" value="Cyt_P450_CS"/>
</dbReference>
<keyword evidence="5 7" id="KW-0408">Iron</keyword>
<dbReference type="GO" id="GO:0020037">
    <property type="term" value="F:heme binding"/>
    <property type="evidence" value="ECO:0007669"/>
    <property type="project" value="InterPro"/>
</dbReference>
<dbReference type="PANTHER" id="PTHR46696:SF1">
    <property type="entry name" value="CYTOCHROME P450 YJIB-RELATED"/>
    <property type="match status" value="1"/>
</dbReference>
<keyword evidence="4 7" id="KW-0560">Oxidoreductase</keyword>
<sequence>MPSPSSPKYADIPVITLDPSGADHQGEAARLRAAGEATGGLVRVGLPGGLVVWAVTTHELVEQVVRSPDMSKNYKTWTAYKTGELTPDNPIIGMIAVDNLVTADGEDHRRLRRPITTTFTGRRVEALLPSVTATVDALLDALPGHADADGVVDLRAHYCAPLPLRVICELLGVPEAEWPRLRHLVDSIFRTDTTPEQVAAVMADIPRFLGELIAVRAAEPGEDLTSALIAARTEGTTTMSDRELADTLWVLLTAGHETTIGLIGNTIRALLSHPDQLALALAEDRFADAVTETLRWDSSIGNFLARYPVRDVEIAGVTIPAGDAIMAPYTAVGRDPHHHGATAEVFDLTRDQRPHLAFGAGRHICPGSHLAQQQATLAVKSLFTRYPDMVLAFSGDPKPVPSLFTNALTEIPVRLTGRVEQG</sequence>
<evidence type="ECO:0000256" key="4">
    <source>
        <dbReference type="ARBA" id="ARBA00023002"/>
    </source>
</evidence>
<keyword evidence="2 7" id="KW-0349">Heme</keyword>
<dbReference type="GO" id="GO:0005506">
    <property type="term" value="F:iron ion binding"/>
    <property type="evidence" value="ECO:0007669"/>
    <property type="project" value="InterPro"/>
</dbReference>
<evidence type="ECO:0000256" key="7">
    <source>
        <dbReference type="RuleBase" id="RU000461"/>
    </source>
</evidence>
<comment type="similarity">
    <text evidence="1 7">Belongs to the cytochrome P450 family.</text>
</comment>
<dbReference type="PRINTS" id="PR00359">
    <property type="entry name" value="BP450"/>
</dbReference>
<evidence type="ECO:0000313" key="8">
    <source>
        <dbReference type="EMBL" id="MXQ62419.1"/>
    </source>
</evidence>
<evidence type="ECO:0000313" key="9">
    <source>
        <dbReference type="Proteomes" id="UP000431901"/>
    </source>
</evidence>
<gene>
    <name evidence="8" type="ORF">GQ466_00035</name>
</gene>
<evidence type="ECO:0000256" key="3">
    <source>
        <dbReference type="ARBA" id="ARBA00022723"/>
    </source>
</evidence>
<organism evidence="8 9">
    <name type="scientific">Actinomadura rayongensis</name>
    <dbReference type="NCBI Taxonomy" id="1429076"/>
    <lineage>
        <taxon>Bacteria</taxon>
        <taxon>Bacillati</taxon>
        <taxon>Actinomycetota</taxon>
        <taxon>Actinomycetes</taxon>
        <taxon>Streptosporangiales</taxon>
        <taxon>Thermomonosporaceae</taxon>
        <taxon>Actinomadura</taxon>
    </lineage>
</organism>
<evidence type="ECO:0000256" key="2">
    <source>
        <dbReference type="ARBA" id="ARBA00022617"/>
    </source>
</evidence>
<dbReference type="Proteomes" id="UP000431901">
    <property type="component" value="Unassembled WGS sequence"/>
</dbReference>
<evidence type="ECO:0000256" key="1">
    <source>
        <dbReference type="ARBA" id="ARBA00010617"/>
    </source>
</evidence>
<comment type="caution">
    <text evidence="8">The sequence shown here is derived from an EMBL/GenBank/DDBJ whole genome shotgun (WGS) entry which is preliminary data.</text>
</comment>
<dbReference type="CDD" id="cd11029">
    <property type="entry name" value="CYP107-like"/>
    <property type="match status" value="1"/>
</dbReference>
<dbReference type="FunFam" id="1.10.630.10:FF:000018">
    <property type="entry name" value="Cytochrome P450 monooxygenase"/>
    <property type="match status" value="1"/>
</dbReference>